<proteinExistence type="predicted"/>
<name>A0AAD4C8G5_BOLED</name>
<dbReference type="PANTHER" id="PTHR36855:SF1">
    <property type="entry name" value="PEROXISOME MEMBRANE ANCHOR PROTEIN PEX14P N-TERMINAL DOMAIN-CONTAINING PROTEIN"/>
    <property type="match status" value="1"/>
</dbReference>
<dbReference type="InterPro" id="IPR058841">
    <property type="entry name" value="HTH_76"/>
</dbReference>
<dbReference type="EMBL" id="WHUW01000001">
    <property type="protein sequence ID" value="KAF8452370.1"/>
    <property type="molecule type" value="Genomic_DNA"/>
</dbReference>
<dbReference type="Pfam" id="PF25871">
    <property type="entry name" value="HTH_76"/>
    <property type="match status" value="1"/>
</dbReference>
<reference evidence="3" key="2">
    <citation type="journal article" date="2020" name="Nat. Commun.">
        <title>Large-scale genome sequencing of mycorrhizal fungi provides insights into the early evolution of symbiotic traits.</title>
        <authorList>
            <person name="Miyauchi S."/>
            <person name="Kiss E."/>
            <person name="Kuo A."/>
            <person name="Drula E."/>
            <person name="Kohler A."/>
            <person name="Sanchez-Garcia M."/>
            <person name="Morin E."/>
            <person name="Andreopoulos B."/>
            <person name="Barry K.W."/>
            <person name="Bonito G."/>
            <person name="Buee M."/>
            <person name="Carver A."/>
            <person name="Chen C."/>
            <person name="Cichocki N."/>
            <person name="Clum A."/>
            <person name="Culley D."/>
            <person name="Crous P.W."/>
            <person name="Fauchery L."/>
            <person name="Girlanda M."/>
            <person name="Hayes R.D."/>
            <person name="Keri Z."/>
            <person name="LaButti K."/>
            <person name="Lipzen A."/>
            <person name="Lombard V."/>
            <person name="Magnuson J."/>
            <person name="Maillard F."/>
            <person name="Murat C."/>
            <person name="Nolan M."/>
            <person name="Ohm R.A."/>
            <person name="Pangilinan J."/>
            <person name="Pereira M.F."/>
            <person name="Perotto S."/>
            <person name="Peter M."/>
            <person name="Pfister S."/>
            <person name="Riley R."/>
            <person name="Sitrit Y."/>
            <person name="Stielow J.B."/>
            <person name="Szollosi G."/>
            <person name="Zifcakova L."/>
            <person name="Stursova M."/>
            <person name="Spatafora J.W."/>
            <person name="Tedersoo L."/>
            <person name="Vaario L.M."/>
            <person name="Yamada A."/>
            <person name="Yan M."/>
            <person name="Wang P."/>
            <person name="Xu J."/>
            <person name="Bruns T."/>
            <person name="Baldrian P."/>
            <person name="Vilgalys R."/>
            <person name="Dunand C."/>
            <person name="Henrissat B."/>
            <person name="Grigoriev I.V."/>
            <person name="Hibbett D."/>
            <person name="Nagy L.G."/>
            <person name="Martin F.M."/>
        </authorList>
    </citation>
    <scope>NUCLEOTIDE SEQUENCE</scope>
    <source>
        <strain evidence="3">BED1</strain>
    </source>
</reference>
<dbReference type="Proteomes" id="UP001194468">
    <property type="component" value="Unassembled WGS sequence"/>
</dbReference>
<organism evidence="3 4">
    <name type="scientific">Boletus edulis BED1</name>
    <dbReference type="NCBI Taxonomy" id="1328754"/>
    <lineage>
        <taxon>Eukaryota</taxon>
        <taxon>Fungi</taxon>
        <taxon>Dikarya</taxon>
        <taxon>Basidiomycota</taxon>
        <taxon>Agaricomycotina</taxon>
        <taxon>Agaricomycetes</taxon>
        <taxon>Agaricomycetidae</taxon>
        <taxon>Boletales</taxon>
        <taxon>Boletineae</taxon>
        <taxon>Boletaceae</taxon>
        <taxon>Boletoideae</taxon>
        <taxon>Boletus</taxon>
    </lineage>
</organism>
<comment type="caution">
    <text evidence="3">The sequence shown here is derived from an EMBL/GenBank/DDBJ whole genome shotgun (WGS) entry which is preliminary data.</text>
</comment>
<accession>A0AAD4C8G5</accession>
<dbReference type="PANTHER" id="PTHR36855">
    <property type="entry name" value="CHROMOSOME 10, WHOLE GENOME SHOTGUN SEQUENCE"/>
    <property type="match status" value="1"/>
</dbReference>
<evidence type="ECO:0000313" key="4">
    <source>
        <dbReference type="Proteomes" id="UP001194468"/>
    </source>
</evidence>
<evidence type="ECO:0000313" key="3">
    <source>
        <dbReference type="EMBL" id="KAF8452370.1"/>
    </source>
</evidence>
<keyword evidence="4" id="KW-1185">Reference proteome</keyword>
<dbReference type="AlphaFoldDB" id="A0AAD4C8G5"/>
<sequence length="167" mass="18399">MSASQGHHNASPPVDAGGEHQQRVLDQFNSFPFSSDEAFQQGLSGILAHQSMNQMSDSQKSELILKTKIFYFNRVTGHNVSLEDGDTADLNRFRIHSGNECSHIPLGAEHGEMRILTIAELKSLIEQGKTDNIPNNKIIPNILNASSSCIESIAALRRKPWEFAGQS</sequence>
<dbReference type="InterPro" id="IPR040554">
    <property type="entry name" value="KPWE_PEX14_dom"/>
</dbReference>
<feature type="domain" description="PEX14-like helix-turn-helix" evidence="2">
    <location>
        <begin position="23"/>
        <end position="84"/>
    </location>
</feature>
<evidence type="ECO:0000259" key="1">
    <source>
        <dbReference type="Pfam" id="PF17733"/>
    </source>
</evidence>
<reference evidence="3" key="1">
    <citation type="submission" date="2019-10" db="EMBL/GenBank/DDBJ databases">
        <authorList>
            <consortium name="DOE Joint Genome Institute"/>
            <person name="Kuo A."/>
            <person name="Miyauchi S."/>
            <person name="Kiss E."/>
            <person name="Drula E."/>
            <person name="Kohler A."/>
            <person name="Sanchez-Garcia M."/>
            <person name="Andreopoulos B."/>
            <person name="Barry K.W."/>
            <person name="Bonito G."/>
            <person name="Buee M."/>
            <person name="Carver A."/>
            <person name="Chen C."/>
            <person name="Cichocki N."/>
            <person name="Clum A."/>
            <person name="Culley D."/>
            <person name="Crous P.W."/>
            <person name="Fauchery L."/>
            <person name="Girlanda M."/>
            <person name="Hayes R."/>
            <person name="Keri Z."/>
            <person name="LaButti K."/>
            <person name="Lipzen A."/>
            <person name="Lombard V."/>
            <person name="Magnuson J."/>
            <person name="Maillard F."/>
            <person name="Morin E."/>
            <person name="Murat C."/>
            <person name="Nolan M."/>
            <person name="Ohm R."/>
            <person name="Pangilinan J."/>
            <person name="Pereira M."/>
            <person name="Perotto S."/>
            <person name="Peter M."/>
            <person name="Riley R."/>
            <person name="Sitrit Y."/>
            <person name="Stielow B."/>
            <person name="Szollosi G."/>
            <person name="Zifcakova L."/>
            <person name="Stursova M."/>
            <person name="Spatafora J.W."/>
            <person name="Tedersoo L."/>
            <person name="Vaario L.-M."/>
            <person name="Yamada A."/>
            <person name="Yan M."/>
            <person name="Wang P."/>
            <person name="Xu J."/>
            <person name="Bruns T."/>
            <person name="Baldrian P."/>
            <person name="Vilgalys R."/>
            <person name="Henrissat B."/>
            <person name="Grigoriev I.V."/>
            <person name="Hibbett D."/>
            <person name="Nagy L.G."/>
            <person name="Martin F.M."/>
        </authorList>
    </citation>
    <scope>NUCLEOTIDE SEQUENCE</scope>
    <source>
        <strain evidence="3">BED1</strain>
    </source>
</reference>
<evidence type="ECO:0000259" key="2">
    <source>
        <dbReference type="Pfam" id="PF25871"/>
    </source>
</evidence>
<feature type="domain" description="Peroxisomal membrane protein PEX14-like KPWE" evidence="1">
    <location>
        <begin position="116"/>
        <end position="162"/>
    </location>
</feature>
<gene>
    <name evidence="3" type="ORF">L210DRAFT_851716</name>
</gene>
<dbReference type="Pfam" id="PF17733">
    <property type="entry name" value="KPWE_dom"/>
    <property type="match status" value="1"/>
</dbReference>
<protein>
    <submittedName>
        <fullName evidence="3">Uncharacterized protein</fullName>
    </submittedName>
</protein>